<evidence type="ECO:0000313" key="2">
    <source>
        <dbReference type="EMBL" id="MBB6545454.1"/>
    </source>
</evidence>
<feature type="compositionally biased region" description="Basic and acidic residues" evidence="1">
    <location>
        <begin position="1"/>
        <end position="12"/>
    </location>
</feature>
<sequence length="110" mass="11799">MRRARGEERRLDEEEDVLEPPVPPGLGSPSAPQRARAGFLRLDVDLLAAAAGTSRAAQPVQHDRQALAAWIGALPVKRKDALLLRVVERAARRSGGSCCVSSAAEAPVRR</sequence>
<dbReference type="AlphaFoldDB" id="A0A7X0NL34"/>
<feature type="region of interest" description="Disordered" evidence="1">
    <location>
        <begin position="1"/>
        <end position="33"/>
    </location>
</feature>
<dbReference type="Proteomes" id="UP000565579">
    <property type="component" value="Unassembled WGS sequence"/>
</dbReference>
<accession>A0A7X0NL34</accession>
<reference evidence="2 3" key="1">
    <citation type="submission" date="2020-08" db="EMBL/GenBank/DDBJ databases">
        <title>Sequencing the genomes of 1000 actinobacteria strains.</title>
        <authorList>
            <person name="Klenk H.-P."/>
        </authorList>
    </citation>
    <scope>NUCLEOTIDE SEQUENCE [LARGE SCALE GENOMIC DNA]</scope>
    <source>
        <strain evidence="2 3">DSM 43768</strain>
    </source>
</reference>
<protein>
    <submittedName>
        <fullName evidence="2">Uncharacterized protein</fullName>
    </submittedName>
</protein>
<keyword evidence="3" id="KW-1185">Reference proteome</keyword>
<evidence type="ECO:0000256" key="1">
    <source>
        <dbReference type="SAM" id="MobiDB-lite"/>
    </source>
</evidence>
<name>A0A7X0NL34_9ACTN</name>
<organism evidence="2 3">
    <name type="scientific">Nonomuraea rubra</name>
    <dbReference type="NCBI Taxonomy" id="46180"/>
    <lineage>
        <taxon>Bacteria</taxon>
        <taxon>Bacillati</taxon>
        <taxon>Actinomycetota</taxon>
        <taxon>Actinomycetes</taxon>
        <taxon>Streptosporangiales</taxon>
        <taxon>Streptosporangiaceae</taxon>
        <taxon>Nonomuraea</taxon>
    </lineage>
</organism>
<dbReference type="EMBL" id="JACHMI010000001">
    <property type="protein sequence ID" value="MBB6545454.1"/>
    <property type="molecule type" value="Genomic_DNA"/>
</dbReference>
<proteinExistence type="predicted"/>
<dbReference type="RefSeq" id="WP_185100298.1">
    <property type="nucleotide sequence ID" value="NZ_BAAAXY010000015.1"/>
</dbReference>
<comment type="caution">
    <text evidence="2">The sequence shown here is derived from an EMBL/GenBank/DDBJ whole genome shotgun (WGS) entry which is preliminary data.</text>
</comment>
<gene>
    <name evidence="2" type="ORF">HD593_000249</name>
</gene>
<evidence type="ECO:0000313" key="3">
    <source>
        <dbReference type="Proteomes" id="UP000565579"/>
    </source>
</evidence>